<dbReference type="EMBL" id="JAPDNS010000001">
    <property type="protein sequence ID" value="MCW3483107.1"/>
    <property type="molecule type" value="Genomic_DNA"/>
</dbReference>
<dbReference type="InterPro" id="IPR032285">
    <property type="entry name" value="Metallophos_N"/>
</dbReference>
<accession>A0ABT3IGL1</accession>
<feature type="signal peptide" evidence="1">
    <location>
        <begin position="1"/>
        <end position="23"/>
    </location>
</feature>
<feature type="domain" description="Calcineurin-like phosphoesterase C-terminal" evidence="3">
    <location>
        <begin position="323"/>
        <end position="499"/>
    </location>
</feature>
<organism evidence="5 6">
    <name type="scientific">Chitinophaga nivalis</name>
    <dbReference type="NCBI Taxonomy" id="2991709"/>
    <lineage>
        <taxon>Bacteria</taxon>
        <taxon>Pseudomonadati</taxon>
        <taxon>Bacteroidota</taxon>
        <taxon>Chitinophagia</taxon>
        <taxon>Chitinophagales</taxon>
        <taxon>Chitinophagaceae</taxon>
        <taxon>Chitinophaga</taxon>
    </lineage>
</organism>
<dbReference type="Pfam" id="PF16370">
    <property type="entry name" value="MetallophosC"/>
    <property type="match status" value="1"/>
</dbReference>
<comment type="caution">
    <text evidence="5">The sequence shown here is derived from an EMBL/GenBank/DDBJ whole genome shotgun (WGS) entry which is preliminary data.</text>
</comment>
<dbReference type="Proteomes" id="UP001207742">
    <property type="component" value="Unassembled WGS sequence"/>
</dbReference>
<evidence type="ECO:0000256" key="1">
    <source>
        <dbReference type="SAM" id="SignalP"/>
    </source>
</evidence>
<dbReference type="PANTHER" id="PTHR43143">
    <property type="entry name" value="METALLOPHOSPHOESTERASE, CALCINEURIN SUPERFAMILY"/>
    <property type="match status" value="1"/>
</dbReference>
<dbReference type="InterPro" id="IPR051918">
    <property type="entry name" value="STPP_CPPED1"/>
</dbReference>
<evidence type="ECO:0000259" key="2">
    <source>
        <dbReference type="Pfam" id="PF00149"/>
    </source>
</evidence>
<feature type="domain" description="Calcineurin-like phosphoesterase N-terminal" evidence="4">
    <location>
        <begin position="43"/>
        <end position="112"/>
    </location>
</feature>
<dbReference type="SUPFAM" id="SSF117074">
    <property type="entry name" value="Hypothetical protein PA1324"/>
    <property type="match status" value="1"/>
</dbReference>
<gene>
    <name evidence="5" type="ORF">OL497_04345</name>
</gene>
<dbReference type="Gene3D" id="2.60.40.10">
    <property type="entry name" value="Immunoglobulins"/>
    <property type="match status" value="1"/>
</dbReference>
<dbReference type="SUPFAM" id="SSF56300">
    <property type="entry name" value="Metallo-dependent phosphatases"/>
    <property type="match status" value="1"/>
</dbReference>
<dbReference type="Gene3D" id="3.60.21.10">
    <property type="match status" value="1"/>
</dbReference>
<dbReference type="InterPro" id="IPR029052">
    <property type="entry name" value="Metallo-depent_PP-like"/>
</dbReference>
<reference evidence="5 6" key="1">
    <citation type="submission" date="2022-10" db="EMBL/GenBank/DDBJ databases">
        <title>Chitinophaga nivalis PC15 sp. nov., isolated from Pyeongchang county, South Korea.</title>
        <authorList>
            <person name="Trinh H.N."/>
        </authorList>
    </citation>
    <scope>NUCLEOTIDE SEQUENCE [LARGE SCALE GENOMIC DNA]</scope>
    <source>
        <strain evidence="5 6">PC14</strain>
    </source>
</reference>
<keyword evidence="1" id="KW-0732">Signal</keyword>
<dbReference type="InterPro" id="IPR004843">
    <property type="entry name" value="Calcineurin-like_PHP"/>
</dbReference>
<name>A0ABT3IGL1_9BACT</name>
<dbReference type="InterPro" id="IPR032288">
    <property type="entry name" value="Metallophos_C"/>
</dbReference>
<dbReference type="Pfam" id="PF00149">
    <property type="entry name" value="Metallophos"/>
    <property type="match status" value="1"/>
</dbReference>
<dbReference type="PANTHER" id="PTHR43143:SF6">
    <property type="entry name" value="BLL3016 PROTEIN"/>
    <property type="match status" value="1"/>
</dbReference>
<sequence>MLPLFRKGLCCALLLSFSSYLSAQSFFTGTIYLDKNNNGQRDAGEPGLPRITVSNGTDITLTGNNGQYQLPATGRHVFVIKPAAYKTATRKDGMPAFYQPIQPTQTSGYDMALYPTPVKKSLHMALIGDPQVNASDDINHFQNLVIRELYPENPDAIITLGDLCFDGQEILPAFKAALAVTGKPVYNCIGNHDISYEKTDYKDAAAGYEAVFGPAVYAFNEGPAHFVALNDVFYLGQKNYTGRLSPENLTFLKNDLQQVPREQLVVLYMHIPIDELENRQELFDLLAGHDRVLCVAGHTHTNYRTYYDRAQGWKGKYPLQLLVAGATCGSWWQGEHDAMGIPQAMMACGSPKGYWWLNISGNDYQLQFKASQYGKDYQMNIWAPEQKYEWDTLRNMTAQIAANTIIANVFAGSEKTTVQLQIDEGNWLPMQRTEQADPYFAYIIAQEKKGYYPTKMSSGYGDAEAASLKTSQHIWTLPVPAKLTPGLHRLKIRATDPCGLDAVSYKVLYTE</sequence>
<proteinExistence type="predicted"/>
<protein>
    <submittedName>
        <fullName evidence="5">Calcineurin-like phosphoesterase family protein</fullName>
    </submittedName>
</protein>
<keyword evidence="6" id="KW-1185">Reference proteome</keyword>
<evidence type="ECO:0000259" key="3">
    <source>
        <dbReference type="Pfam" id="PF16370"/>
    </source>
</evidence>
<feature type="domain" description="Calcineurin-like phosphoesterase" evidence="2">
    <location>
        <begin position="125"/>
        <end position="301"/>
    </location>
</feature>
<evidence type="ECO:0000313" key="6">
    <source>
        <dbReference type="Proteomes" id="UP001207742"/>
    </source>
</evidence>
<dbReference type="Pfam" id="PF16371">
    <property type="entry name" value="MetallophosN"/>
    <property type="match status" value="1"/>
</dbReference>
<feature type="chain" id="PRO_5047294199" evidence="1">
    <location>
        <begin position="24"/>
        <end position="511"/>
    </location>
</feature>
<dbReference type="RefSeq" id="WP_264728103.1">
    <property type="nucleotide sequence ID" value="NZ_JAPDNR010000001.1"/>
</dbReference>
<dbReference type="InterPro" id="IPR013783">
    <property type="entry name" value="Ig-like_fold"/>
</dbReference>
<evidence type="ECO:0000259" key="4">
    <source>
        <dbReference type="Pfam" id="PF16371"/>
    </source>
</evidence>
<evidence type="ECO:0000313" key="5">
    <source>
        <dbReference type="EMBL" id="MCW3483107.1"/>
    </source>
</evidence>